<accession>A0AAW1D9P4</accession>
<dbReference type="Proteomes" id="UP001461498">
    <property type="component" value="Unassembled WGS sequence"/>
</dbReference>
<name>A0AAW1D9P4_9HEMI</name>
<keyword evidence="4" id="KW-0479">Metal-binding</keyword>
<keyword evidence="7" id="KW-0539">Nucleus</keyword>
<sequence length="582" mass="67121">MEEVMNGCTTPNRVKQRGVLRERQVMSETRRSLFDKGDSDLSDISPLSRTSSELMSPVKNSPIKIITPFKLRGVSRLSPNHGVIKPSSFYGASWSAPAVDRAELHKQVRRSIPDNCKARTSLFLDDLPKNKKRSRSSGNPDELIKQVKKKIKLQPNLRHDIRKPSKTEIRQREILKRKKAMREQKEREKKLKEKKAPEKRKYNWDFFNTSGDLQKLNLKSSVIMTPPRSSKKKRFLTSNLEFLSPEKVVGETKEDTEVVESNDEKNKAHDQLVKEIREGVLDMMKDDFEDDVSNEVNVLLEKLEEDVENEPISLCDQLAKDFSFDDDVENIEPNTPPEEKLYEIFCTPKNSKTVPKLDLSSQKKTLGVGMDQLQLDVGQKNLREIECSGCGLMYVDGNPEDVEAHRIFHFNFKELRFNGWKNERVVRYDGAGKVICVRNTDPKPWWKKALSVLEIIDNELGYPPNGPEPSQIYLYITEKFIRGVVAVSKTLKAHKMLHIEGNEDVGLCSEEEYPVKCLISRIWVDRHFRRCNIATVLLDSVRSNYTFGYILKCSDLAFSSPTDDGRKFIENYTKTKEYFVYT</sequence>
<keyword evidence="9" id="KW-0012">Acyltransferase</keyword>
<feature type="region of interest" description="Disordered" evidence="10">
    <location>
        <begin position="123"/>
        <end position="144"/>
    </location>
</feature>
<dbReference type="GO" id="GO:0000785">
    <property type="term" value="C:chromatin"/>
    <property type="evidence" value="ECO:0007669"/>
    <property type="project" value="TreeGrafter"/>
</dbReference>
<organism evidence="13 14">
    <name type="scientific">Rhynocoris fuscipes</name>
    <dbReference type="NCBI Taxonomy" id="488301"/>
    <lineage>
        <taxon>Eukaryota</taxon>
        <taxon>Metazoa</taxon>
        <taxon>Ecdysozoa</taxon>
        <taxon>Arthropoda</taxon>
        <taxon>Hexapoda</taxon>
        <taxon>Insecta</taxon>
        <taxon>Pterygota</taxon>
        <taxon>Neoptera</taxon>
        <taxon>Paraneoptera</taxon>
        <taxon>Hemiptera</taxon>
        <taxon>Heteroptera</taxon>
        <taxon>Panheteroptera</taxon>
        <taxon>Cimicomorpha</taxon>
        <taxon>Reduviidae</taxon>
        <taxon>Harpactorinae</taxon>
        <taxon>Harpactorini</taxon>
        <taxon>Rhynocoris</taxon>
    </lineage>
</organism>
<dbReference type="Pfam" id="PF13880">
    <property type="entry name" value="Acetyltransf_13"/>
    <property type="match status" value="1"/>
</dbReference>
<dbReference type="InterPro" id="IPR028005">
    <property type="entry name" value="AcTrfase_ESCO_Znf_dom"/>
</dbReference>
<comment type="subcellular location">
    <subcellularLocation>
        <location evidence="1">Nucleus</location>
    </subcellularLocation>
</comment>
<evidence type="ECO:0008006" key="15">
    <source>
        <dbReference type="Google" id="ProtNLM"/>
    </source>
</evidence>
<keyword evidence="14" id="KW-1185">Reference proteome</keyword>
<comment type="caution">
    <text evidence="13">The sequence shown here is derived from an EMBL/GenBank/DDBJ whole genome shotgun (WGS) entry which is preliminary data.</text>
</comment>
<evidence type="ECO:0000256" key="3">
    <source>
        <dbReference type="ARBA" id="ARBA00022679"/>
    </source>
</evidence>
<keyword evidence="5" id="KW-0863">Zinc-finger</keyword>
<dbReference type="Pfam" id="PF13878">
    <property type="entry name" value="zf-C2H2_3"/>
    <property type="match status" value="1"/>
</dbReference>
<comment type="similarity">
    <text evidence="2">Belongs to the acetyltransferase family. ECO subfamily.</text>
</comment>
<dbReference type="EMBL" id="JAPXFL010000004">
    <property type="protein sequence ID" value="KAK9507725.1"/>
    <property type="molecule type" value="Genomic_DNA"/>
</dbReference>
<dbReference type="PANTHER" id="PTHR45884:SF2">
    <property type="entry name" value="N-ACETYLTRANSFERASE ECO"/>
    <property type="match status" value="1"/>
</dbReference>
<keyword evidence="6" id="KW-0862">Zinc</keyword>
<dbReference type="AlphaFoldDB" id="A0AAW1D9P4"/>
<dbReference type="EMBL" id="JAPXFL010000004">
    <property type="protein sequence ID" value="KAK9507726.1"/>
    <property type="molecule type" value="Genomic_DNA"/>
</dbReference>
<evidence type="ECO:0000259" key="11">
    <source>
        <dbReference type="Pfam" id="PF13878"/>
    </source>
</evidence>
<keyword evidence="8" id="KW-0131">Cell cycle</keyword>
<dbReference type="GO" id="GO:0008270">
    <property type="term" value="F:zinc ion binding"/>
    <property type="evidence" value="ECO:0007669"/>
    <property type="project" value="UniProtKB-KW"/>
</dbReference>
<evidence type="ECO:0000256" key="10">
    <source>
        <dbReference type="SAM" id="MobiDB-lite"/>
    </source>
</evidence>
<keyword evidence="3" id="KW-0808">Transferase</keyword>
<dbReference type="InterPro" id="IPR028009">
    <property type="entry name" value="ESCO_Acetyltransf_dom"/>
</dbReference>
<feature type="region of interest" description="Disordered" evidence="10">
    <location>
        <begin position="30"/>
        <end position="56"/>
    </location>
</feature>
<gene>
    <name evidence="13" type="ORF">O3M35_007515</name>
</gene>
<evidence type="ECO:0000256" key="1">
    <source>
        <dbReference type="ARBA" id="ARBA00004123"/>
    </source>
</evidence>
<feature type="domain" description="N-acetyltransferase ESCO acetyl-transferase" evidence="12">
    <location>
        <begin position="513"/>
        <end position="581"/>
    </location>
</feature>
<dbReference type="GO" id="GO:0061733">
    <property type="term" value="F:protein-lysine-acetyltransferase activity"/>
    <property type="evidence" value="ECO:0007669"/>
    <property type="project" value="TreeGrafter"/>
</dbReference>
<evidence type="ECO:0000313" key="13">
    <source>
        <dbReference type="EMBL" id="KAK9507726.1"/>
    </source>
</evidence>
<dbReference type="GO" id="GO:0005634">
    <property type="term" value="C:nucleus"/>
    <property type="evidence" value="ECO:0007669"/>
    <property type="project" value="UniProtKB-SubCell"/>
</dbReference>
<evidence type="ECO:0000256" key="6">
    <source>
        <dbReference type="ARBA" id="ARBA00022833"/>
    </source>
</evidence>
<evidence type="ECO:0000259" key="12">
    <source>
        <dbReference type="Pfam" id="PF13880"/>
    </source>
</evidence>
<feature type="compositionally biased region" description="Basic and acidic residues" evidence="10">
    <location>
        <begin position="30"/>
        <end position="39"/>
    </location>
</feature>
<feature type="domain" description="N-acetyltransferase ESCO zinc-finger" evidence="11">
    <location>
        <begin position="372"/>
        <end position="410"/>
    </location>
</feature>
<evidence type="ECO:0000256" key="9">
    <source>
        <dbReference type="ARBA" id="ARBA00023315"/>
    </source>
</evidence>
<feature type="compositionally biased region" description="Polar residues" evidence="10">
    <location>
        <begin position="45"/>
        <end position="54"/>
    </location>
</feature>
<evidence type="ECO:0000256" key="8">
    <source>
        <dbReference type="ARBA" id="ARBA00023306"/>
    </source>
</evidence>
<evidence type="ECO:0000256" key="4">
    <source>
        <dbReference type="ARBA" id="ARBA00022723"/>
    </source>
</evidence>
<evidence type="ECO:0000256" key="5">
    <source>
        <dbReference type="ARBA" id="ARBA00022771"/>
    </source>
</evidence>
<dbReference type="GO" id="GO:0007064">
    <property type="term" value="P:mitotic sister chromatid cohesion"/>
    <property type="evidence" value="ECO:0007669"/>
    <property type="project" value="TreeGrafter"/>
</dbReference>
<proteinExistence type="inferred from homology"/>
<evidence type="ECO:0000256" key="7">
    <source>
        <dbReference type="ARBA" id="ARBA00023242"/>
    </source>
</evidence>
<protein>
    <recommendedName>
        <fullName evidence="15">N-acetyltransferase ESCO2</fullName>
    </recommendedName>
</protein>
<reference evidence="13 14" key="1">
    <citation type="submission" date="2022-12" db="EMBL/GenBank/DDBJ databases">
        <title>Chromosome-level genome assembly of true bugs.</title>
        <authorList>
            <person name="Ma L."/>
            <person name="Li H."/>
        </authorList>
    </citation>
    <scope>NUCLEOTIDE SEQUENCE [LARGE SCALE GENOMIC DNA]</scope>
    <source>
        <strain evidence="13">Lab_2022b</strain>
    </source>
</reference>
<evidence type="ECO:0000256" key="2">
    <source>
        <dbReference type="ARBA" id="ARBA00005816"/>
    </source>
</evidence>
<dbReference type="PANTHER" id="PTHR45884">
    <property type="entry name" value="N-ACETYLTRANSFERASE ECO"/>
    <property type="match status" value="1"/>
</dbReference>
<evidence type="ECO:0000313" key="14">
    <source>
        <dbReference type="Proteomes" id="UP001461498"/>
    </source>
</evidence>